<evidence type="ECO:0000256" key="3">
    <source>
        <dbReference type="ARBA" id="ARBA00022989"/>
    </source>
</evidence>
<dbReference type="KEGG" id="aue:C5O00_05365"/>
<gene>
    <name evidence="7" type="ORF">C5O00_05365</name>
</gene>
<evidence type="ECO:0000313" key="7">
    <source>
        <dbReference type="EMBL" id="AVI50627.1"/>
    </source>
</evidence>
<feature type="transmembrane region" description="Helical" evidence="5">
    <location>
        <begin position="28"/>
        <end position="45"/>
    </location>
</feature>
<keyword evidence="3 5" id="KW-1133">Transmembrane helix</keyword>
<dbReference type="EMBL" id="CP027062">
    <property type="protein sequence ID" value="AVI50627.1"/>
    <property type="molecule type" value="Genomic_DNA"/>
</dbReference>
<feature type="transmembrane region" description="Helical" evidence="5">
    <location>
        <begin position="7"/>
        <end position="22"/>
    </location>
</feature>
<feature type="transmembrane region" description="Helical" evidence="5">
    <location>
        <begin position="57"/>
        <end position="76"/>
    </location>
</feature>
<dbReference type="OrthoDB" id="1424618at2"/>
<proteinExistence type="predicted"/>
<sequence>MKVLLRAIYPYIYLCLFLTIPFDNYVRVFPNILMAALVLIFPFVVDRSDWKKMHRGPVVAFLVFILYIGLNAFFQGRFEEDFVIFKKIALAFGLAILYLPVQDRRKISMAIIFSSLAAIVFSIIKIIIIINVSEVIALGYSREVIEALLIDRLYLGLLSVLSILISYQSISRKYHPNNQYHLINIIINVLFTFLMVSKVAIIVLAILFLLRLLYSSKIIVRISAAVIAVFCVVILFTAIRNLERTESPLAGRSNAEQTFLMNTLTWELRTTVWRCGVSVSKKEGLIVEGLGFEGTRDSLLECYANKIEDDWKRNRFVSMGYNSHNQFIDLYLMYGIVALVLFVVFLLVTLVRNRKHYFTIALLVTLISYALVENVFHRQIGAYYVGFILIVLLSRNFQGQMNELKED</sequence>
<evidence type="ECO:0000256" key="2">
    <source>
        <dbReference type="ARBA" id="ARBA00022692"/>
    </source>
</evidence>
<evidence type="ECO:0000313" key="8">
    <source>
        <dbReference type="Proteomes" id="UP000238442"/>
    </source>
</evidence>
<accession>A0A2S0HVB9</accession>
<keyword evidence="2 5" id="KW-0812">Transmembrane</keyword>
<comment type="subcellular location">
    <subcellularLocation>
        <location evidence="1">Membrane</location>
        <topology evidence="1">Multi-pass membrane protein</topology>
    </subcellularLocation>
</comment>
<evidence type="ECO:0000259" key="6">
    <source>
        <dbReference type="Pfam" id="PF04932"/>
    </source>
</evidence>
<keyword evidence="8" id="KW-1185">Reference proteome</keyword>
<feature type="transmembrane region" description="Helical" evidence="5">
    <location>
        <begin position="218"/>
        <end position="239"/>
    </location>
</feature>
<name>A0A2S0HVB9_9FLAO</name>
<dbReference type="Pfam" id="PF04932">
    <property type="entry name" value="Wzy_C"/>
    <property type="match status" value="1"/>
</dbReference>
<feature type="transmembrane region" description="Helical" evidence="5">
    <location>
        <begin position="182"/>
        <end position="212"/>
    </location>
</feature>
<feature type="transmembrane region" description="Helical" evidence="5">
    <location>
        <begin position="153"/>
        <end position="170"/>
    </location>
</feature>
<evidence type="ECO:0000256" key="4">
    <source>
        <dbReference type="ARBA" id="ARBA00023136"/>
    </source>
</evidence>
<feature type="transmembrane region" description="Helical" evidence="5">
    <location>
        <begin position="82"/>
        <end position="99"/>
    </location>
</feature>
<feature type="transmembrane region" description="Helical" evidence="5">
    <location>
        <begin position="381"/>
        <end position="398"/>
    </location>
</feature>
<feature type="transmembrane region" description="Helical" evidence="5">
    <location>
        <begin position="331"/>
        <end position="351"/>
    </location>
</feature>
<dbReference type="RefSeq" id="WP_105215600.1">
    <property type="nucleotide sequence ID" value="NZ_CP027062.1"/>
</dbReference>
<dbReference type="InterPro" id="IPR007016">
    <property type="entry name" value="O-antigen_ligase-rel_domated"/>
</dbReference>
<feature type="domain" description="O-antigen ligase-related" evidence="6">
    <location>
        <begin position="185"/>
        <end position="343"/>
    </location>
</feature>
<dbReference type="GO" id="GO:0016020">
    <property type="term" value="C:membrane"/>
    <property type="evidence" value="ECO:0007669"/>
    <property type="project" value="UniProtKB-SubCell"/>
</dbReference>
<evidence type="ECO:0000256" key="1">
    <source>
        <dbReference type="ARBA" id="ARBA00004141"/>
    </source>
</evidence>
<keyword evidence="4 5" id="KW-0472">Membrane</keyword>
<evidence type="ECO:0000256" key="5">
    <source>
        <dbReference type="SAM" id="Phobius"/>
    </source>
</evidence>
<feature type="transmembrane region" description="Helical" evidence="5">
    <location>
        <begin position="111"/>
        <end position="133"/>
    </location>
</feature>
<dbReference type="AlphaFoldDB" id="A0A2S0HVB9"/>
<dbReference type="Proteomes" id="UP000238442">
    <property type="component" value="Chromosome"/>
</dbReference>
<organism evidence="7 8">
    <name type="scientific">Pukyongia salina</name>
    <dbReference type="NCBI Taxonomy" id="2094025"/>
    <lineage>
        <taxon>Bacteria</taxon>
        <taxon>Pseudomonadati</taxon>
        <taxon>Bacteroidota</taxon>
        <taxon>Flavobacteriia</taxon>
        <taxon>Flavobacteriales</taxon>
        <taxon>Flavobacteriaceae</taxon>
        <taxon>Pukyongia</taxon>
    </lineage>
</organism>
<feature type="transmembrane region" description="Helical" evidence="5">
    <location>
        <begin position="357"/>
        <end position="376"/>
    </location>
</feature>
<protein>
    <recommendedName>
        <fullName evidence="6">O-antigen ligase-related domain-containing protein</fullName>
    </recommendedName>
</protein>
<reference evidence="7 8" key="1">
    <citation type="submission" date="2018-02" db="EMBL/GenBank/DDBJ databases">
        <title>Genomic analysis of the strain RR4-38 isolated from a seawater recirculating aquaculture system.</title>
        <authorList>
            <person name="Kim Y.-S."/>
            <person name="Jang Y.H."/>
            <person name="Kim K.-H."/>
        </authorList>
    </citation>
    <scope>NUCLEOTIDE SEQUENCE [LARGE SCALE GENOMIC DNA]</scope>
    <source>
        <strain evidence="7 8">RR4-38</strain>
    </source>
</reference>